<name>A0A1D6IDU0_MAIZE</name>
<reference evidence="1" key="1">
    <citation type="submission" date="2015-12" db="EMBL/GenBank/DDBJ databases">
        <title>Update maize B73 reference genome by single molecule sequencing technologies.</title>
        <authorList>
            <consortium name="Maize Genome Sequencing Project"/>
            <person name="Ware D."/>
        </authorList>
    </citation>
    <scope>NUCLEOTIDE SEQUENCE [LARGE SCALE GENOMIC DNA]</scope>
    <source>
        <tissue evidence="1">Seedling</tissue>
    </source>
</reference>
<dbReference type="AlphaFoldDB" id="A0A1D6IDU0"/>
<evidence type="ECO:0000313" key="1">
    <source>
        <dbReference type="EMBL" id="ONM57951.1"/>
    </source>
</evidence>
<sequence length="27" mass="2916">MLGTLVRQQGQRTTYTCASSSVMVARA</sequence>
<dbReference type="EMBL" id="CM007650">
    <property type="protein sequence ID" value="ONM57951.1"/>
    <property type="molecule type" value="Genomic_DNA"/>
</dbReference>
<gene>
    <name evidence="1" type="ORF">ZEAMMB73_Zm00001d021668</name>
</gene>
<proteinExistence type="predicted"/>
<accession>A0A1D6IDU0</accession>
<organism evidence="1">
    <name type="scientific">Zea mays</name>
    <name type="common">Maize</name>
    <dbReference type="NCBI Taxonomy" id="4577"/>
    <lineage>
        <taxon>Eukaryota</taxon>
        <taxon>Viridiplantae</taxon>
        <taxon>Streptophyta</taxon>
        <taxon>Embryophyta</taxon>
        <taxon>Tracheophyta</taxon>
        <taxon>Spermatophyta</taxon>
        <taxon>Magnoliopsida</taxon>
        <taxon>Liliopsida</taxon>
        <taxon>Poales</taxon>
        <taxon>Poaceae</taxon>
        <taxon>PACMAD clade</taxon>
        <taxon>Panicoideae</taxon>
        <taxon>Andropogonodae</taxon>
        <taxon>Andropogoneae</taxon>
        <taxon>Tripsacinae</taxon>
        <taxon>Zea</taxon>
    </lineage>
</organism>
<protein>
    <submittedName>
        <fullName evidence="1">Protein translation factor SUI1-like protein</fullName>
    </submittedName>
</protein>